<keyword evidence="5 6" id="KW-0472">Membrane</keyword>
<dbReference type="PANTHER" id="PTHR30250:SF11">
    <property type="entry name" value="O-ANTIGEN TRANSPORTER-RELATED"/>
    <property type="match status" value="1"/>
</dbReference>
<evidence type="ECO:0000313" key="8">
    <source>
        <dbReference type="Proteomes" id="UP000662986"/>
    </source>
</evidence>
<proteinExistence type="predicted"/>
<keyword evidence="8" id="KW-1185">Reference proteome</keyword>
<keyword evidence="2" id="KW-1003">Cell membrane</keyword>
<feature type="transmembrane region" description="Helical" evidence="6">
    <location>
        <begin position="50"/>
        <end position="69"/>
    </location>
</feature>
<dbReference type="RefSeq" id="WP_206006215.1">
    <property type="nucleotide sequence ID" value="NZ_CP070619.1"/>
</dbReference>
<feature type="transmembrane region" description="Helical" evidence="6">
    <location>
        <begin position="117"/>
        <end position="137"/>
    </location>
</feature>
<evidence type="ECO:0000256" key="3">
    <source>
        <dbReference type="ARBA" id="ARBA00022692"/>
    </source>
</evidence>
<organism evidence="7 8">
    <name type="scientific">Rhodococcus pseudokoreensis</name>
    <dbReference type="NCBI Taxonomy" id="2811421"/>
    <lineage>
        <taxon>Bacteria</taxon>
        <taxon>Bacillati</taxon>
        <taxon>Actinomycetota</taxon>
        <taxon>Actinomycetes</taxon>
        <taxon>Mycobacteriales</taxon>
        <taxon>Nocardiaceae</taxon>
        <taxon>Rhodococcus</taxon>
    </lineage>
</organism>
<dbReference type="EMBL" id="CP070619">
    <property type="protein sequence ID" value="QSE89764.1"/>
    <property type="molecule type" value="Genomic_DNA"/>
</dbReference>
<reference evidence="7 8" key="2">
    <citation type="journal article" date="2022" name="Arch. Microbiol.">
        <title>Rhodococcus pseudokoreensis sp. nov. isolated from the rhizosphere of young M26 apple rootstocks.</title>
        <authorList>
            <person name="Kampfer P."/>
            <person name="Glaeser S.P."/>
            <person name="Blom J."/>
            <person name="Wolf J."/>
            <person name="Benning S."/>
            <person name="Schloter M."/>
            <person name="Neumann-Schaal M."/>
        </authorList>
    </citation>
    <scope>NUCLEOTIDE SEQUENCE [LARGE SCALE GENOMIC DNA]</scope>
    <source>
        <strain evidence="7 8">R79</strain>
    </source>
</reference>
<gene>
    <name evidence="7" type="ORF">JWS13_14560</name>
</gene>
<dbReference type="InterPro" id="IPR050833">
    <property type="entry name" value="Poly_Biosynth_Transport"/>
</dbReference>
<feature type="transmembrane region" description="Helical" evidence="6">
    <location>
        <begin position="356"/>
        <end position="374"/>
    </location>
</feature>
<name>A0A974W2I1_9NOCA</name>
<dbReference type="Pfam" id="PF01943">
    <property type="entry name" value="Polysacc_synt"/>
    <property type="match status" value="1"/>
</dbReference>
<evidence type="ECO:0000256" key="6">
    <source>
        <dbReference type="SAM" id="Phobius"/>
    </source>
</evidence>
<evidence type="ECO:0000256" key="4">
    <source>
        <dbReference type="ARBA" id="ARBA00022989"/>
    </source>
</evidence>
<comment type="subcellular location">
    <subcellularLocation>
        <location evidence="1">Cell membrane</location>
        <topology evidence="1">Multi-pass membrane protein</topology>
    </subcellularLocation>
</comment>
<evidence type="ECO:0000256" key="1">
    <source>
        <dbReference type="ARBA" id="ARBA00004651"/>
    </source>
</evidence>
<feature type="transmembrane region" description="Helical" evidence="6">
    <location>
        <begin position="149"/>
        <end position="171"/>
    </location>
</feature>
<evidence type="ECO:0000256" key="5">
    <source>
        <dbReference type="ARBA" id="ARBA00023136"/>
    </source>
</evidence>
<accession>A0A974W2I1</accession>
<evidence type="ECO:0000256" key="2">
    <source>
        <dbReference type="ARBA" id="ARBA00022475"/>
    </source>
</evidence>
<dbReference type="Proteomes" id="UP000662986">
    <property type="component" value="Chromosome"/>
</dbReference>
<reference evidence="7 8" key="1">
    <citation type="journal article" date="2021" name="Microbiol. Resour. Announc.">
        <title>Complete Genome Sequences of Two Rhodococcus sp. Strains with Large and Linear Chromosomes, Isolated from Apple Rhizosphere.</title>
        <authorList>
            <person name="Benning S."/>
            <person name="Brugnone N."/>
            <person name="Siani R."/>
            <person name="Kublik S."/>
            <person name="Schloter M."/>
            <person name="Rad V."/>
        </authorList>
    </citation>
    <scope>NUCLEOTIDE SEQUENCE [LARGE SCALE GENOMIC DNA]</scope>
    <source>
        <strain evidence="7 8">R79</strain>
    </source>
</reference>
<feature type="transmembrane region" description="Helical" evidence="6">
    <location>
        <begin position="20"/>
        <end position="38"/>
    </location>
</feature>
<protein>
    <submittedName>
        <fullName evidence="7">Oligosaccharide flippase family protein</fullName>
    </submittedName>
</protein>
<evidence type="ECO:0000313" key="7">
    <source>
        <dbReference type="EMBL" id="QSE89764.1"/>
    </source>
</evidence>
<feature type="transmembrane region" description="Helical" evidence="6">
    <location>
        <begin position="292"/>
        <end position="316"/>
    </location>
</feature>
<keyword evidence="4 6" id="KW-1133">Transmembrane helix</keyword>
<sequence length="427" mass="43384">MTAAARLRTLVVADSPVQLVVGNLGAAALSLLSAPIVARAIGPDGRGETAAAIALFFIVPIVLAFGIPLEVRRVAATTDGKAVLRSARVFCALSVLLSVPVAVVAALTLFADLEDSARVVAAVGLAVSPLAMSWMCDSSVLIAHLRYRAVLVVRLTYPAIYVSLVSVWWILGLATTATVLAANVAGTVGTFAVALTLTKTSVRGEYHPLGSLRRGAVRYAGSAVAESASSRLDQVLALPLLGAAQAGMYSVAVTVAAVPLALGQALGASFFPLVARTEGAERAKLKAEAARVGVALALLSTPVLAAASYVGIPIVFGDAFEPAVRAAVVGTIGGGAMLAAYVCSMALAAEGRGVRMTIAQIVALATGIGLLFVLGPPFGAVGAAAASSVSYLLLLAILLVSLNVPLGNLRLRTSDFTESVARLLRRA</sequence>
<feature type="transmembrane region" description="Helical" evidence="6">
    <location>
        <begin position="380"/>
        <end position="402"/>
    </location>
</feature>
<feature type="transmembrane region" description="Helical" evidence="6">
    <location>
        <begin position="89"/>
        <end position="111"/>
    </location>
</feature>
<dbReference type="InterPro" id="IPR002797">
    <property type="entry name" value="Polysacc_synth"/>
</dbReference>
<dbReference type="PANTHER" id="PTHR30250">
    <property type="entry name" value="PST FAMILY PREDICTED COLANIC ACID TRANSPORTER"/>
    <property type="match status" value="1"/>
</dbReference>
<keyword evidence="3 6" id="KW-0812">Transmembrane</keyword>
<feature type="transmembrane region" description="Helical" evidence="6">
    <location>
        <begin position="328"/>
        <end position="349"/>
    </location>
</feature>